<evidence type="ECO:0000313" key="2">
    <source>
        <dbReference type="Proteomes" id="UP001589691"/>
    </source>
</evidence>
<comment type="caution">
    <text evidence="1">The sequence shown here is derived from an EMBL/GenBank/DDBJ whole genome shotgun (WGS) entry which is preliminary data.</text>
</comment>
<dbReference type="SUPFAM" id="SSF56601">
    <property type="entry name" value="beta-lactamase/transpeptidase-like"/>
    <property type="match status" value="1"/>
</dbReference>
<proteinExistence type="predicted"/>
<dbReference type="EMBL" id="JBHLZY010000020">
    <property type="protein sequence ID" value="MFB9769773.1"/>
    <property type="molecule type" value="Genomic_DNA"/>
</dbReference>
<dbReference type="Proteomes" id="UP001589691">
    <property type="component" value="Unassembled WGS sequence"/>
</dbReference>
<protein>
    <recommendedName>
        <fullName evidence="3">Serine hydrolase</fullName>
    </recommendedName>
</protein>
<dbReference type="InterPro" id="IPR012338">
    <property type="entry name" value="Beta-lactam/transpept-like"/>
</dbReference>
<organism evidence="1 2">
    <name type="scientific">Lactiplantibacillus modestisalitolerans</name>
    <dbReference type="NCBI Taxonomy" id="1457219"/>
    <lineage>
        <taxon>Bacteria</taxon>
        <taxon>Bacillati</taxon>
        <taxon>Bacillota</taxon>
        <taxon>Bacilli</taxon>
        <taxon>Lactobacillales</taxon>
        <taxon>Lactobacillaceae</taxon>
        <taxon>Lactiplantibacillus</taxon>
    </lineage>
</organism>
<keyword evidence="2" id="KW-1185">Reference proteome</keyword>
<evidence type="ECO:0008006" key="3">
    <source>
        <dbReference type="Google" id="ProtNLM"/>
    </source>
</evidence>
<accession>A0ABV5WUT5</accession>
<dbReference type="Gene3D" id="3.40.710.10">
    <property type="entry name" value="DD-peptidase/beta-lactamase superfamily"/>
    <property type="match status" value="1"/>
</dbReference>
<name>A0ABV5WUT5_9LACO</name>
<reference evidence="1 2" key="1">
    <citation type="submission" date="2024-09" db="EMBL/GenBank/DDBJ databases">
        <authorList>
            <person name="Sun Q."/>
            <person name="Mori K."/>
        </authorList>
    </citation>
    <scope>NUCLEOTIDE SEQUENCE [LARGE SCALE GENOMIC DNA]</scope>
    <source>
        <strain evidence="1 2">TBRC 4576</strain>
    </source>
</reference>
<dbReference type="RefSeq" id="WP_137641496.1">
    <property type="nucleotide sequence ID" value="NZ_BJEA01000001.1"/>
</dbReference>
<gene>
    <name evidence="1" type="ORF">ACFFLI_07845</name>
</gene>
<sequence>MKLLISKRKLLIFLLICLIIFEVVFIIYKNEAIKDDTNREDDYSEVQSIKKTSLEEGLSSTLRLGTNIRVQKNARVLLDSNTEKLDNSQYKGAYVGVSDGEIVFSGALGFANAQKKEGFKYDSSFLVGKYQDYINNAILVEMIQHKKLILQDKLSEYLPNLKQSSKISVNDLLFGKIHYYRSDNYSNDFELYDGRIDKENPGKKCVDTVIKQRLITAISHLSYIETLNRLLVKKVEASDTRAYSASNVFANDVSGYSYLKEGSKVKQKNIIKKEPVIPGSSQLRMSIADILKVHEGILKNLFFEEKYNRLFRSICNSSRPKNMFLNDYYSFSSHDSGQSIHLYSDLSGSKIVLIASNYPNRAVSNDELARKLWNFISNN</sequence>
<evidence type="ECO:0000313" key="1">
    <source>
        <dbReference type="EMBL" id="MFB9769773.1"/>
    </source>
</evidence>